<dbReference type="InterPro" id="IPR005828">
    <property type="entry name" value="MFS_sugar_transport-like"/>
</dbReference>
<feature type="transmembrane region" description="Helical" evidence="14">
    <location>
        <begin position="742"/>
        <end position="763"/>
    </location>
</feature>
<comment type="subunit">
    <text evidence="2">Homodimer.</text>
</comment>
<keyword evidence="18" id="KW-1185">Reference proteome</keyword>
<feature type="transmembrane region" description="Helical" evidence="14">
    <location>
        <begin position="625"/>
        <end position="645"/>
    </location>
</feature>
<comment type="caution">
    <text evidence="17">The sequence shown here is derived from an EMBL/GenBank/DDBJ whole genome shotgun (WGS) entry which is preliminary data.</text>
</comment>
<dbReference type="GO" id="GO:0005509">
    <property type="term" value="F:calcium ion binding"/>
    <property type="evidence" value="ECO:0007669"/>
    <property type="project" value="InterPro"/>
</dbReference>
<evidence type="ECO:0000256" key="7">
    <source>
        <dbReference type="ARBA" id="ARBA00044637"/>
    </source>
</evidence>
<dbReference type="InterPro" id="IPR045263">
    <property type="entry name" value="GLUT"/>
</dbReference>
<comment type="catalytic activity">
    <reaction evidence="11">
        <text>D-glucosamine(out) = D-glucosamine(in)</text>
        <dbReference type="Rhea" id="RHEA:78423"/>
        <dbReference type="ChEBI" id="CHEBI:58723"/>
    </reaction>
    <physiologicalReaction direction="left-to-right" evidence="11">
        <dbReference type="Rhea" id="RHEA:78424"/>
    </physiologicalReaction>
</comment>
<keyword evidence="6 14" id="KW-0472">Membrane</keyword>
<evidence type="ECO:0000259" key="15">
    <source>
        <dbReference type="PROSITE" id="PS50222"/>
    </source>
</evidence>
<dbReference type="GO" id="GO:0015149">
    <property type="term" value="F:hexose transmembrane transporter activity"/>
    <property type="evidence" value="ECO:0007669"/>
    <property type="project" value="TreeGrafter"/>
</dbReference>
<dbReference type="AlphaFoldDB" id="A0A2P4X948"/>
<feature type="transmembrane region" description="Helical" evidence="14">
    <location>
        <begin position="95"/>
        <end position="115"/>
    </location>
</feature>
<feature type="transmembrane region" description="Helical" evidence="14">
    <location>
        <begin position="15"/>
        <end position="36"/>
    </location>
</feature>
<feature type="transmembrane region" description="Helical" evidence="14">
    <location>
        <begin position="560"/>
        <end position="581"/>
    </location>
</feature>
<feature type="transmembrane region" description="Helical" evidence="14">
    <location>
        <begin position="250"/>
        <end position="268"/>
    </location>
</feature>
<evidence type="ECO:0000256" key="9">
    <source>
        <dbReference type="ARBA" id="ARBA00044656"/>
    </source>
</evidence>
<keyword evidence="5 14" id="KW-1133">Transmembrane helix</keyword>
<dbReference type="Proteomes" id="UP000237271">
    <property type="component" value="Unassembled WGS sequence"/>
</dbReference>
<evidence type="ECO:0000256" key="6">
    <source>
        <dbReference type="ARBA" id="ARBA00023136"/>
    </source>
</evidence>
<feature type="transmembrane region" description="Helical" evidence="14">
    <location>
        <begin position="57"/>
        <end position="75"/>
    </location>
</feature>
<sequence length="772" mass="85556">MAGGSVFQVGKDVDLYEVAVLLNALAICLLVFEAALHHLEHHLLAHNDKYQHMLKKVYRELMILGLLSFIIKMLTEVGGIDGYSGLMLAFQVADLIIFILAITLVLQAITVLLLLRGYNKRADRAELITTQDLVDVLKSSEGSTSWCGKQPNGELVKKEIVKLRLLRHLFLQRFGLPQLFTFSKYLRRAQANTIVHMIEVEPSMWLLLLGMTWAFSAVVRILEDFEVEVRYELIETLLAFAFDEIYDQVGIFPVIMIPLPLVLNSLFLQKAIFRDYVLICCILRIDASTLGEVVNHFSEIVELRSEFATSLIQCLKERGHSIAELDKALQSHDLRKTGFIDVDKLRSVLANFGFQLTRFRLNSVVKLLFELQGTRTHVHLFMMPALESSASSGDLEQGFRSKRSWENMKKVDGLKDRASTMHNLKYYGEEQKRLYQELPFRHGEHKPLLEEDDEAEPGYTYPLLLSCMVAVINAFQYGYNTAVTGAMNASVVFPGHSDMLWALCVSSFAVGGPIGSIVGGQLSGQLGRKKTMLANSCLFIVSGAVMAFAINIYMLIAGRFLVGIASGTATVIVPLYLGELAPPNLRGALGTTYQVAMVLGILATSILAFGFAGECQGFTRPGWRLMVGFAGLLGILQVVLTPLLIESPRWLLNNGDAKEAEETVRRLRQMDDVFDEIDSISAANSSESGDNQGVGDVLRDRSIRLSLLVAVVLQFAQQLSGINAVMFYASSFLSKAGLENPLVGITLVYIVNVLATIVALMLMDSAGRRPLL</sequence>
<dbReference type="InterPro" id="IPR020846">
    <property type="entry name" value="MFS_dom"/>
</dbReference>
<comment type="catalytic activity">
    <reaction evidence="8">
        <text>D-glucose(out) = D-glucose(in)</text>
        <dbReference type="Rhea" id="RHEA:60376"/>
        <dbReference type="ChEBI" id="CHEBI:4167"/>
    </reaction>
    <physiologicalReaction direction="left-to-right" evidence="8">
        <dbReference type="Rhea" id="RHEA:60377"/>
    </physiologicalReaction>
</comment>
<proteinExistence type="predicted"/>
<keyword evidence="3" id="KW-0813">Transport</keyword>
<evidence type="ECO:0000256" key="4">
    <source>
        <dbReference type="ARBA" id="ARBA00022692"/>
    </source>
</evidence>
<dbReference type="InterPro" id="IPR002048">
    <property type="entry name" value="EF_hand_dom"/>
</dbReference>
<evidence type="ECO:0000256" key="13">
    <source>
        <dbReference type="ARBA" id="ARBA00044780"/>
    </source>
</evidence>
<keyword evidence="17" id="KW-0762">Sugar transport</keyword>
<dbReference type="InterPro" id="IPR036259">
    <property type="entry name" value="MFS_trans_sf"/>
</dbReference>
<feature type="non-terminal residue" evidence="17">
    <location>
        <position position="772"/>
    </location>
</feature>
<evidence type="ECO:0000256" key="12">
    <source>
        <dbReference type="ARBA" id="ARBA00044710"/>
    </source>
</evidence>
<evidence type="ECO:0000256" key="3">
    <source>
        <dbReference type="ARBA" id="ARBA00022448"/>
    </source>
</evidence>
<feature type="domain" description="EF-hand" evidence="15">
    <location>
        <begin position="320"/>
        <end position="355"/>
    </location>
</feature>
<dbReference type="InterPro" id="IPR011992">
    <property type="entry name" value="EF-hand-dom_pair"/>
</dbReference>
<protein>
    <recommendedName>
        <fullName evidence="13">Hexose transporter 1</fullName>
    </recommendedName>
</protein>
<dbReference type="PRINTS" id="PR00171">
    <property type="entry name" value="SUGRTRNSPORT"/>
</dbReference>
<dbReference type="OrthoDB" id="6339427at2759"/>
<feature type="transmembrane region" description="Helical" evidence="14">
    <location>
        <begin position="459"/>
        <end position="479"/>
    </location>
</feature>
<dbReference type="PROSITE" id="PS00217">
    <property type="entry name" value="SUGAR_TRANSPORT_2"/>
    <property type="match status" value="1"/>
</dbReference>
<evidence type="ECO:0000256" key="8">
    <source>
        <dbReference type="ARBA" id="ARBA00044648"/>
    </source>
</evidence>
<feature type="transmembrane region" description="Helical" evidence="14">
    <location>
        <begin position="204"/>
        <end position="222"/>
    </location>
</feature>
<feature type="transmembrane region" description="Helical" evidence="14">
    <location>
        <begin position="499"/>
        <end position="520"/>
    </location>
</feature>
<evidence type="ECO:0000256" key="11">
    <source>
        <dbReference type="ARBA" id="ARBA00044668"/>
    </source>
</evidence>
<dbReference type="PROSITE" id="PS50850">
    <property type="entry name" value="MFS"/>
    <property type="match status" value="1"/>
</dbReference>
<evidence type="ECO:0000256" key="1">
    <source>
        <dbReference type="ARBA" id="ARBA00004141"/>
    </source>
</evidence>
<gene>
    <name evidence="17" type="ORF">PHPALM_28817</name>
</gene>
<evidence type="ECO:0000256" key="10">
    <source>
        <dbReference type="ARBA" id="ARBA00044662"/>
    </source>
</evidence>
<dbReference type="EMBL" id="NCKW01015675">
    <property type="protein sequence ID" value="POM62068.1"/>
    <property type="molecule type" value="Genomic_DNA"/>
</dbReference>
<comment type="catalytic activity">
    <reaction evidence="12">
        <text>D-fructose(out) = D-fructose(in)</text>
        <dbReference type="Rhea" id="RHEA:60372"/>
        <dbReference type="ChEBI" id="CHEBI:37721"/>
    </reaction>
    <physiologicalReaction direction="left-to-right" evidence="12">
        <dbReference type="Rhea" id="RHEA:60373"/>
    </physiologicalReaction>
</comment>
<dbReference type="SUPFAM" id="SSF103473">
    <property type="entry name" value="MFS general substrate transporter"/>
    <property type="match status" value="1"/>
</dbReference>
<dbReference type="GO" id="GO:0016020">
    <property type="term" value="C:membrane"/>
    <property type="evidence" value="ECO:0007669"/>
    <property type="project" value="UniProtKB-SubCell"/>
</dbReference>
<keyword evidence="4 14" id="KW-0812">Transmembrane</keyword>
<comment type="subcellular location">
    <subcellularLocation>
        <location evidence="1">Membrane</location>
        <topology evidence="1">Multi-pass membrane protein</topology>
    </subcellularLocation>
</comment>
<feature type="transmembrane region" description="Helical" evidence="14">
    <location>
        <begin position="532"/>
        <end position="554"/>
    </location>
</feature>
<feature type="transmembrane region" description="Helical" evidence="14">
    <location>
        <begin position="593"/>
        <end position="613"/>
    </location>
</feature>
<feature type="transmembrane region" description="Helical" evidence="14">
    <location>
        <begin position="707"/>
        <end position="730"/>
    </location>
</feature>
<dbReference type="Gene3D" id="1.20.1250.20">
    <property type="entry name" value="MFS general substrate transporter like domains"/>
    <property type="match status" value="1"/>
</dbReference>
<organism evidence="17 18">
    <name type="scientific">Phytophthora palmivora</name>
    <dbReference type="NCBI Taxonomy" id="4796"/>
    <lineage>
        <taxon>Eukaryota</taxon>
        <taxon>Sar</taxon>
        <taxon>Stramenopiles</taxon>
        <taxon>Oomycota</taxon>
        <taxon>Peronosporomycetes</taxon>
        <taxon>Peronosporales</taxon>
        <taxon>Peronosporaceae</taxon>
        <taxon>Phytophthora</taxon>
    </lineage>
</organism>
<accession>A0A2P4X948</accession>
<name>A0A2P4X948_9STRA</name>
<evidence type="ECO:0000256" key="5">
    <source>
        <dbReference type="ARBA" id="ARBA00022989"/>
    </source>
</evidence>
<evidence type="ECO:0000313" key="18">
    <source>
        <dbReference type="Proteomes" id="UP000237271"/>
    </source>
</evidence>
<comment type="catalytic activity">
    <reaction evidence="9">
        <text>D-xylose(out) = D-xylose(in)</text>
        <dbReference type="Rhea" id="RHEA:78427"/>
        <dbReference type="ChEBI" id="CHEBI:53455"/>
    </reaction>
    <physiologicalReaction direction="left-to-right" evidence="9">
        <dbReference type="Rhea" id="RHEA:78428"/>
    </physiologicalReaction>
</comment>
<dbReference type="Pfam" id="PF00083">
    <property type="entry name" value="Sugar_tr"/>
    <property type="match status" value="1"/>
</dbReference>
<dbReference type="InterPro" id="IPR005829">
    <property type="entry name" value="Sugar_transporter_CS"/>
</dbReference>
<evidence type="ECO:0000256" key="14">
    <source>
        <dbReference type="SAM" id="Phobius"/>
    </source>
</evidence>
<feature type="domain" description="Major facilitator superfamily (MFS) profile" evidence="16">
    <location>
        <begin position="466"/>
        <end position="772"/>
    </location>
</feature>
<dbReference type="PANTHER" id="PTHR23503">
    <property type="entry name" value="SOLUTE CARRIER FAMILY 2"/>
    <property type="match status" value="1"/>
</dbReference>
<dbReference type="InterPro" id="IPR003663">
    <property type="entry name" value="Sugar/inositol_transpt"/>
</dbReference>
<dbReference type="PANTHER" id="PTHR23503:SF8">
    <property type="entry name" value="FACILITATED GLUCOSE TRANSPORTER PROTEIN 1"/>
    <property type="match status" value="1"/>
</dbReference>
<evidence type="ECO:0000259" key="16">
    <source>
        <dbReference type="PROSITE" id="PS50850"/>
    </source>
</evidence>
<reference evidence="17 18" key="1">
    <citation type="journal article" date="2017" name="Genome Biol. Evol.">
        <title>Phytophthora megakarya and P. palmivora, closely related causal agents of cacao black pod rot, underwent increases in genome sizes and gene numbers by different mechanisms.</title>
        <authorList>
            <person name="Ali S.S."/>
            <person name="Shao J."/>
            <person name="Lary D.J."/>
            <person name="Kronmiller B."/>
            <person name="Shen D."/>
            <person name="Strem M.D."/>
            <person name="Amoako-Attah I."/>
            <person name="Akrofi A.Y."/>
            <person name="Begoude B.A."/>
            <person name="Ten Hoopen G.M."/>
            <person name="Coulibaly K."/>
            <person name="Kebe B.I."/>
            <person name="Melnick R.L."/>
            <person name="Guiltinan M.J."/>
            <person name="Tyler B.M."/>
            <person name="Meinhardt L.W."/>
            <person name="Bailey B.A."/>
        </authorList>
    </citation>
    <scope>NUCLEOTIDE SEQUENCE [LARGE SCALE GENOMIC DNA]</scope>
    <source>
        <strain evidence="18">sbr112.9</strain>
    </source>
</reference>
<dbReference type="PROSITE" id="PS50222">
    <property type="entry name" value="EF_HAND_2"/>
    <property type="match status" value="1"/>
</dbReference>
<comment type="catalytic activity">
    <reaction evidence="10">
        <text>D-mannose(out) = D-mannose(in)</text>
        <dbReference type="Rhea" id="RHEA:78391"/>
        <dbReference type="ChEBI" id="CHEBI:4208"/>
    </reaction>
    <physiologicalReaction direction="left-to-right" evidence="10">
        <dbReference type="Rhea" id="RHEA:78392"/>
    </physiologicalReaction>
</comment>
<evidence type="ECO:0000313" key="17">
    <source>
        <dbReference type="EMBL" id="POM62068.1"/>
    </source>
</evidence>
<dbReference type="Gene3D" id="1.10.238.10">
    <property type="entry name" value="EF-hand"/>
    <property type="match status" value="1"/>
</dbReference>
<evidence type="ECO:0000256" key="2">
    <source>
        <dbReference type="ARBA" id="ARBA00011738"/>
    </source>
</evidence>
<comment type="catalytic activity">
    <reaction evidence="7">
        <text>D-galactose(in) = D-galactose(out)</text>
        <dbReference type="Rhea" id="RHEA:34915"/>
        <dbReference type="ChEBI" id="CHEBI:4139"/>
    </reaction>
    <physiologicalReaction direction="right-to-left" evidence="7">
        <dbReference type="Rhea" id="RHEA:34917"/>
    </physiologicalReaction>
</comment>
<dbReference type="SUPFAM" id="SSF47473">
    <property type="entry name" value="EF-hand"/>
    <property type="match status" value="1"/>
</dbReference>